<evidence type="ECO:0000313" key="2">
    <source>
        <dbReference type="EMBL" id="PVH39504.1"/>
    </source>
</evidence>
<dbReference type="AlphaFoldDB" id="A0A2T8IP95"/>
<protein>
    <submittedName>
        <fullName evidence="2">Uncharacterized protein</fullName>
    </submittedName>
</protein>
<evidence type="ECO:0000256" key="1">
    <source>
        <dbReference type="SAM" id="MobiDB-lite"/>
    </source>
</evidence>
<dbReference type="Gramene" id="PVH39504">
    <property type="protein sequence ID" value="PVH39504"/>
    <property type="gene ID" value="PAHAL_5G520800"/>
</dbReference>
<organism evidence="2">
    <name type="scientific">Panicum hallii</name>
    <dbReference type="NCBI Taxonomy" id="206008"/>
    <lineage>
        <taxon>Eukaryota</taxon>
        <taxon>Viridiplantae</taxon>
        <taxon>Streptophyta</taxon>
        <taxon>Embryophyta</taxon>
        <taxon>Tracheophyta</taxon>
        <taxon>Spermatophyta</taxon>
        <taxon>Magnoliopsida</taxon>
        <taxon>Liliopsida</taxon>
        <taxon>Poales</taxon>
        <taxon>Poaceae</taxon>
        <taxon>PACMAD clade</taxon>
        <taxon>Panicoideae</taxon>
        <taxon>Panicodae</taxon>
        <taxon>Paniceae</taxon>
        <taxon>Panicinae</taxon>
        <taxon>Panicum</taxon>
        <taxon>Panicum sect. Panicum</taxon>
    </lineage>
</organism>
<dbReference type="Proteomes" id="UP000243499">
    <property type="component" value="Chromosome 5"/>
</dbReference>
<gene>
    <name evidence="2" type="ORF">PAHAL_5G520800</name>
</gene>
<sequence>MAERRGGGGGPGRQLHRETLRLPGCGCLIRRPMRRWRVGPRRNGASGRSGQDGLVSRRGRRCQLHHT</sequence>
<proteinExistence type="predicted"/>
<accession>A0A2T8IP95</accession>
<reference evidence="2" key="1">
    <citation type="submission" date="2018-04" db="EMBL/GenBank/DDBJ databases">
        <title>WGS assembly of Panicum hallii.</title>
        <authorList>
            <person name="Lovell J."/>
            <person name="Jenkins J."/>
            <person name="Lowry D."/>
            <person name="Mamidi S."/>
            <person name="Sreedasyam A."/>
            <person name="Weng X."/>
            <person name="Barry K."/>
            <person name="Bonette J."/>
            <person name="Campitelli B."/>
            <person name="Daum C."/>
            <person name="Gordon S."/>
            <person name="Gould B."/>
            <person name="Lipzen A."/>
            <person name="Macqueen A."/>
            <person name="Palacio-Mejia J."/>
            <person name="Plott C."/>
            <person name="Shakirov E."/>
            <person name="Shu S."/>
            <person name="Yoshinaga Y."/>
            <person name="Zane M."/>
            <person name="Rokhsar D."/>
            <person name="Grimwood J."/>
            <person name="Schmutz J."/>
            <person name="Juenger T."/>
        </authorList>
    </citation>
    <scope>NUCLEOTIDE SEQUENCE [LARGE SCALE GENOMIC DNA]</scope>
    <source>
        <strain evidence="2">FIL2</strain>
    </source>
</reference>
<name>A0A2T8IP95_9POAL</name>
<feature type="region of interest" description="Disordered" evidence="1">
    <location>
        <begin position="37"/>
        <end position="67"/>
    </location>
</feature>
<dbReference type="EMBL" id="CM008050">
    <property type="protein sequence ID" value="PVH39504.1"/>
    <property type="molecule type" value="Genomic_DNA"/>
</dbReference>
<feature type="compositionally biased region" description="Basic residues" evidence="1">
    <location>
        <begin position="57"/>
        <end position="67"/>
    </location>
</feature>